<name>A0A8J9ZPI9_BRALA</name>
<gene>
    <name evidence="5" type="primary">NAT1</name>
    <name evidence="5" type="ORF">BLAG_LOCUS15707</name>
</gene>
<dbReference type="EC" id="2.3.1.5" evidence="2"/>
<organism evidence="5 6">
    <name type="scientific">Branchiostoma lanceolatum</name>
    <name type="common">Common lancelet</name>
    <name type="synonym">Amphioxus lanceolatum</name>
    <dbReference type="NCBI Taxonomy" id="7740"/>
    <lineage>
        <taxon>Eukaryota</taxon>
        <taxon>Metazoa</taxon>
        <taxon>Chordata</taxon>
        <taxon>Cephalochordata</taxon>
        <taxon>Leptocardii</taxon>
        <taxon>Amphioxiformes</taxon>
        <taxon>Branchiostomatidae</taxon>
        <taxon>Branchiostoma</taxon>
    </lineage>
</organism>
<dbReference type="Gene3D" id="3.30.2140.20">
    <property type="match status" value="1"/>
</dbReference>
<sequence>MEAYLKTIGYGGLRDVTTDTLKALQAAHARTIPLENLGFMCGEKVLHCPLAVCRRIVLGGRGGASPELNGAYCWLLQQLGFQATLVACQLYNHQSSSFLPEVFIYGSHIAVLVSLGRKRFLTDISCPTFSKQPMVIVPHKVQTDAVGSRHRLRRHDEMTWSFQKMFFTRFEGPLFEECDIAPDPNPPWTTVYRFSLIPIVLEDFKHLTTVFYQNFKSPKGEKLFSPKKDPLVMRHTARGRKFLLGKRFCTVVYKEGVARKTVTDIDTSEEMADVIWREFGIRMVDEKQLMPRIDLLYDQKVRRSSI</sequence>
<accession>A0A8J9ZPI9</accession>
<comment type="similarity">
    <text evidence="1 4">Belongs to the arylamine N-acetyltransferase family.</text>
</comment>
<evidence type="ECO:0000256" key="2">
    <source>
        <dbReference type="ARBA" id="ARBA00012701"/>
    </source>
</evidence>
<keyword evidence="6" id="KW-1185">Reference proteome</keyword>
<dbReference type="InterPro" id="IPR038765">
    <property type="entry name" value="Papain-like_cys_pep_sf"/>
</dbReference>
<dbReference type="PRINTS" id="PR01543">
    <property type="entry name" value="ANATRNSFRASE"/>
</dbReference>
<dbReference type="Pfam" id="PF00797">
    <property type="entry name" value="Acetyltransf_2"/>
    <property type="match status" value="1"/>
</dbReference>
<protein>
    <recommendedName>
        <fullName evidence="2">arylamine N-acetyltransferase</fullName>
        <ecNumber evidence="2">2.3.1.5</ecNumber>
    </recommendedName>
</protein>
<reference evidence="5" key="1">
    <citation type="submission" date="2022-01" db="EMBL/GenBank/DDBJ databases">
        <authorList>
            <person name="Braso-Vives M."/>
        </authorList>
    </citation>
    <scope>NUCLEOTIDE SEQUENCE</scope>
</reference>
<dbReference type="SUPFAM" id="SSF54001">
    <property type="entry name" value="Cysteine proteinases"/>
    <property type="match status" value="1"/>
</dbReference>
<evidence type="ECO:0000256" key="1">
    <source>
        <dbReference type="ARBA" id="ARBA00006547"/>
    </source>
</evidence>
<dbReference type="Proteomes" id="UP000838412">
    <property type="component" value="Chromosome 3"/>
</dbReference>
<dbReference type="GO" id="GO:0004060">
    <property type="term" value="F:arylamine N-acetyltransferase activity"/>
    <property type="evidence" value="ECO:0007669"/>
    <property type="project" value="UniProtKB-EC"/>
</dbReference>
<evidence type="ECO:0000256" key="3">
    <source>
        <dbReference type="ARBA" id="ARBA00023315"/>
    </source>
</evidence>
<dbReference type="AlphaFoldDB" id="A0A8J9ZPI9"/>
<dbReference type="EMBL" id="OV696688">
    <property type="protein sequence ID" value="CAH1257984.1"/>
    <property type="molecule type" value="Genomic_DNA"/>
</dbReference>
<keyword evidence="4" id="KW-0808">Transferase</keyword>
<dbReference type="PANTHER" id="PTHR11786:SF0">
    <property type="entry name" value="ARYLAMINE N-ACETYLTRANSFERASE 4-RELATED"/>
    <property type="match status" value="1"/>
</dbReference>
<evidence type="ECO:0000313" key="5">
    <source>
        <dbReference type="EMBL" id="CAH1257984.1"/>
    </source>
</evidence>
<dbReference type="InterPro" id="IPR053710">
    <property type="entry name" value="Arylamine_NAT_domain_sf"/>
</dbReference>
<evidence type="ECO:0000313" key="6">
    <source>
        <dbReference type="Proteomes" id="UP000838412"/>
    </source>
</evidence>
<dbReference type="InterPro" id="IPR001447">
    <property type="entry name" value="Arylamine_N-AcTrfase"/>
</dbReference>
<evidence type="ECO:0000256" key="4">
    <source>
        <dbReference type="RuleBase" id="RU003452"/>
    </source>
</evidence>
<proteinExistence type="inferred from homology"/>
<keyword evidence="3 4" id="KW-0012">Acyltransferase</keyword>
<dbReference type="PANTHER" id="PTHR11786">
    <property type="entry name" value="N-HYDROXYARYLAMINE O-ACETYLTRANSFERASE"/>
    <property type="match status" value="1"/>
</dbReference>